<dbReference type="GO" id="GO:0009378">
    <property type="term" value="F:four-way junction helicase activity"/>
    <property type="evidence" value="ECO:0007669"/>
    <property type="project" value="InterPro"/>
</dbReference>
<evidence type="ECO:0000313" key="2">
    <source>
        <dbReference type="Proteomes" id="UP000642553"/>
    </source>
</evidence>
<dbReference type="Proteomes" id="UP000642553">
    <property type="component" value="Chromosome"/>
</dbReference>
<reference evidence="1" key="1">
    <citation type="submission" date="2018-05" db="EMBL/GenBank/DDBJ databases">
        <title>Complete genome sequnece of Akkermansia muciniphila EB-AMDK-40.</title>
        <authorList>
            <person name="Nam Y.-D."/>
            <person name="Chung W.-H."/>
            <person name="Park Y.S."/>
            <person name="Kang J."/>
        </authorList>
    </citation>
    <scope>NUCLEOTIDE SEQUENCE</scope>
    <source>
        <strain evidence="1">EB-AMDK-40</strain>
    </source>
</reference>
<dbReference type="GO" id="GO:0009379">
    <property type="term" value="C:Holliday junction helicase complex"/>
    <property type="evidence" value="ECO:0007669"/>
    <property type="project" value="InterPro"/>
</dbReference>
<dbReference type="RefSeq" id="WP_205575878.1">
    <property type="nucleotide sequence ID" value="NZ_CP029701.1"/>
</dbReference>
<proteinExistence type="predicted"/>
<protein>
    <submittedName>
        <fullName evidence="1">Uncharacterized protein</fullName>
    </submittedName>
</protein>
<dbReference type="AlphaFoldDB" id="A0AAE6T8A9"/>
<dbReference type="InterPro" id="IPR011114">
    <property type="entry name" value="RuvA_C"/>
</dbReference>
<dbReference type="GO" id="GO:0005524">
    <property type="term" value="F:ATP binding"/>
    <property type="evidence" value="ECO:0007669"/>
    <property type="project" value="InterPro"/>
</dbReference>
<organism evidence="1 2">
    <name type="scientific">Akkermansia massiliensis</name>
    <dbReference type="NCBI Taxonomy" id="2927224"/>
    <lineage>
        <taxon>Bacteria</taxon>
        <taxon>Pseudomonadati</taxon>
        <taxon>Verrucomicrobiota</taxon>
        <taxon>Verrucomicrobiia</taxon>
        <taxon>Verrucomicrobiales</taxon>
        <taxon>Akkermansiaceae</taxon>
        <taxon>Akkermansia</taxon>
    </lineage>
</organism>
<sequence length="133" mass="14603">MIDAYIHFIFPHPGDWDKFTMAAVYQDTEGYVRTNYYTQDTLPAGQAPALADVVAALVGLGEPWQASQGWAYLDQVRGSAPGDTIPAIILDVEAVNAQGGRRIFTRADYPSFIISVPSAVEFFEHFTCAQLNS</sequence>
<dbReference type="EMBL" id="CP029701">
    <property type="protein sequence ID" value="QHV61997.1"/>
    <property type="molecule type" value="Genomic_DNA"/>
</dbReference>
<accession>A0AAE6T8A9</accession>
<dbReference type="CDD" id="cd14332">
    <property type="entry name" value="UBA_RuvA_C"/>
    <property type="match status" value="1"/>
</dbReference>
<gene>
    <name evidence="1" type="ORF">DMI76_00775</name>
</gene>
<dbReference type="GO" id="GO:0006281">
    <property type="term" value="P:DNA repair"/>
    <property type="evidence" value="ECO:0007669"/>
    <property type="project" value="InterPro"/>
</dbReference>
<name>A0AAE6T8A9_9BACT</name>
<evidence type="ECO:0000313" key="1">
    <source>
        <dbReference type="EMBL" id="QHV61997.1"/>
    </source>
</evidence>
<dbReference type="GO" id="GO:0006310">
    <property type="term" value="P:DNA recombination"/>
    <property type="evidence" value="ECO:0007669"/>
    <property type="project" value="InterPro"/>
</dbReference>